<dbReference type="Proteomes" id="UP001259420">
    <property type="component" value="Unassembled WGS sequence"/>
</dbReference>
<organism evidence="1 2">
    <name type="scientific">Pseudomonas synxantha</name>
    <dbReference type="NCBI Taxonomy" id="47883"/>
    <lineage>
        <taxon>Bacteria</taxon>
        <taxon>Pseudomonadati</taxon>
        <taxon>Pseudomonadota</taxon>
        <taxon>Gammaproteobacteria</taxon>
        <taxon>Pseudomonadales</taxon>
        <taxon>Pseudomonadaceae</taxon>
        <taxon>Pseudomonas</taxon>
    </lineage>
</organism>
<accession>A0ACC6JPC4</accession>
<evidence type="ECO:0000313" key="1">
    <source>
        <dbReference type="EMBL" id="MDR6608216.1"/>
    </source>
</evidence>
<evidence type="ECO:0000313" key="2">
    <source>
        <dbReference type="Proteomes" id="UP001259420"/>
    </source>
</evidence>
<keyword evidence="2" id="KW-1185">Reference proteome</keyword>
<protein>
    <submittedName>
        <fullName evidence="1">Uncharacterized protein</fullName>
    </submittedName>
</protein>
<sequence length="195" mass="22541">MTIQQAEIAVVTVRDHRMKVPGVKEAPDQESWKDLGLPDLRDISKPLETKGVRELPGAVDVCSALRQVALGFGFHEGTDTVLIETPYLPVTVRREHLRHIVEKRPNARERFTEFAVDTLKNPFEIWRVSYSDGSFRLAFIGAYHTKYQMLVVIHVDRGYVLWNFMNCDKKALNKHRHGGLVYQRYLLSKQKKQPE</sequence>
<comment type="caution">
    <text evidence="1">The sequence shown here is derived from an EMBL/GenBank/DDBJ whole genome shotgun (WGS) entry which is preliminary data.</text>
</comment>
<reference evidence="1" key="1">
    <citation type="submission" date="2023-07" db="EMBL/GenBank/DDBJ databases">
        <title>Sorghum-associated microbial communities from plants grown in Nebraska, USA.</title>
        <authorList>
            <person name="Schachtman D."/>
        </authorList>
    </citation>
    <scope>NUCLEOTIDE SEQUENCE</scope>
    <source>
        <strain evidence="1">BE46</strain>
    </source>
</reference>
<gene>
    <name evidence="1" type="ORF">J2X87_003291</name>
</gene>
<proteinExistence type="predicted"/>
<name>A0ACC6JPC4_9PSED</name>
<dbReference type="EMBL" id="JAVDSD010000006">
    <property type="protein sequence ID" value="MDR6608216.1"/>
    <property type="molecule type" value="Genomic_DNA"/>
</dbReference>